<proteinExistence type="inferred from homology"/>
<keyword evidence="4" id="KW-0560">Oxidoreductase</keyword>
<reference evidence="6" key="1">
    <citation type="journal article" date="2019" name="Beilstein J. Org. Chem.">
        <title>Nanangenines: drimane sesquiterpenoids as the dominant metabolite cohort of a novel Australian fungus, Aspergillus nanangensis.</title>
        <authorList>
            <person name="Lacey H.J."/>
            <person name="Gilchrist C.L.M."/>
            <person name="Crombie A."/>
            <person name="Kalaitzis J.A."/>
            <person name="Vuong D."/>
            <person name="Rutledge P.J."/>
            <person name="Turner P."/>
            <person name="Pitt J.I."/>
            <person name="Lacey E."/>
            <person name="Chooi Y.H."/>
            <person name="Piggott A.M."/>
        </authorList>
    </citation>
    <scope>NUCLEOTIDE SEQUENCE</scope>
    <source>
        <strain evidence="6">MST-FP2251</strain>
    </source>
</reference>
<dbReference type="PANTHER" id="PTHR45348:SF6">
    <property type="entry name" value="TRANS-ENOYL REDUCTASE APDC"/>
    <property type="match status" value="1"/>
</dbReference>
<name>A0AAD4GTJ7_ASPNN</name>
<dbReference type="InterPro" id="IPR036291">
    <property type="entry name" value="NAD(P)-bd_dom_sf"/>
</dbReference>
<evidence type="ECO:0000313" key="7">
    <source>
        <dbReference type="Proteomes" id="UP001194746"/>
    </source>
</evidence>
<dbReference type="AlphaFoldDB" id="A0AAD4GTJ7"/>
<evidence type="ECO:0000259" key="5">
    <source>
        <dbReference type="SMART" id="SM00829"/>
    </source>
</evidence>
<dbReference type="Gene3D" id="3.40.50.720">
    <property type="entry name" value="NAD(P)-binding Rossmann-like Domain"/>
    <property type="match status" value="1"/>
</dbReference>
<dbReference type="CDD" id="cd08249">
    <property type="entry name" value="enoyl_reductase_like"/>
    <property type="match status" value="1"/>
</dbReference>
<keyword evidence="2" id="KW-0547">Nucleotide-binding</keyword>
<comment type="caution">
    <text evidence="6">The sequence shown here is derived from an EMBL/GenBank/DDBJ whole genome shotgun (WGS) entry which is preliminary data.</text>
</comment>
<dbReference type="InterPro" id="IPR047122">
    <property type="entry name" value="Trans-enoyl_RdTase-like"/>
</dbReference>
<dbReference type="Pfam" id="PF08240">
    <property type="entry name" value="ADH_N"/>
    <property type="match status" value="1"/>
</dbReference>
<evidence type="ECO:0000313" key="6">
    <source>
        <dbReference type="EMBL" id="KAF9887503.1"/>
    </source>
</evidence>
<sequence length="359" mass="38934">MGSIAVHELPLSQRALKVESLGQLTLQGNIHPLPQLEPNEVLVRVVCVALNPYDAKSVDMSPSPGATIGIDFAGEIIAHGKKASPSSLPLGSRVCSGIFGNNPDRPTNGAFAEYVAVLESLVMRIPDTMSFQQAAAMPSGLLTSGLALYHYMGLSLEPPPKNERIYVLVYGAGTATATIAVQVLRQSGFTPITTSSAQHFERLKELGSEAAFDYRSPTCGQDIREYTQGQLAFALDCITTTASMTICYEAIGPQGGQYIALDPFPLHTHTRRSIRPEWILMPTIFGSPIPWEAPYNFLARPTDVEFAKRWIKHAEKLLLQGLVKSHPYQEESGGLQGVITGIDAVRKGHVVGYKLVYSV</sequence>
<comment type="similarity">
    <text evidence="1">Belongs to the zinc-containing alcohol dehydrogenase family.</text>
</comment>
<organism evidence="6 7">
    <name type="scientific">Aspergillus nanangensis</name>
    <dbReference type="NCBI Taxonomy" id="2582783"/>
    <lineage>
        <taxon>Eukaryota</taxon>
        <taxon>Fungi</taxon>
        <taxon>Dikarya</taxon>
        <taxon>Ascomycota</taxon>
        <taxon>Pezizomycotina</taxon>
        <taxon>Eurotiomycetes</taxon>
        <taxon>Eurotiomycetidae</taxon>
        <taxon>Eurotiales</taxon>
        <taxon>Aspergillaceae</taxon>
        <taxon>Aspergillus</taxon>
        <taxon>Aspergillus subgen. Circumdati</taxon>
    </lineage>
</organism>
<dbReference type="Gene3D" id="3.90.180.10">
    <property type="entry name" value="Medium-chain alcohol dehydrogenases, catalytic domain"/>
    <property type="match status" value="1"/>
</dbReference>
<evidence type="ECO:0000256" key="4">
    <source>
        <dbReference type="ARBA" id="ARBA00023002"/>
    </source>
</evidence>
<reference evidence="6" key="2">
    <citation type="submission" date="2020-02" db="EMBL/GenBank/DDBJ databases">
        <authorList>
            <person name="Gilchrist C.L.M."/>
            <person name="Chooi Y.-H."/>
        </authorList>
    </citation>
    <scope>NUCLEOTIDE SEQUENCE</scope>
    <source>
        <strain evidence="6">MST-FP2251</strain>
    </source>
</reference>
<dbReference type="PANTHER" id="PTHR45348">
    <property type="entry name" value="HYPOTHETICAL OXIDOREDUCTASE (EUROFUNG)"/>
    <property type="match status" value="1"/>
</dbReference>
<dbReference type="SUPFAM" id="SSF51735">
    <property type="entry name" value="NAD(P)-binding Rossmann-fold domains"/>
    <property type="match status" value="1"/>
</dbReference>
<dbReference type="GO" id="GO:0000166">
    <property type="term" value="F:nucleotide binding"/>
    <property type="evidence" value="ECO:0007669"/>
    <property type="project" value="UniProtKB-KW"/>
</dbReference>
<evidence type="ECO:0000256" key="2">
    <source>
        <dbReference type="ARBA" id="ARBA00022741"/>
    </source>
</evidence>
<keyword evidence="3" id="KW-0521">NADP</keyword>
<dbReference type="SMART" id="SM00829">
    <property type="entry name" value="PKS_ER"/>
    <property type="match status" value="1"/>
</dbReference>
<accession>A0AAD4GTJ7</accession>
<dbReference type="EMBL" id="VCAU01000060">
    <property type="protein sequence ID" value="KAF9887503.1"/>
    <property type="molecule type" value="Genomic_DNA"/>
</dbReference>
<dbReference type="InterPro" id="IPR011032">
    <property type="entry name" value="GroES-like_sf"/>
</dbReference>
<dbReference type="InterPro" id="IPR020843">
    <property type="entry name" value="ER"/>
</dbReference>
<dbReference type="Proteomes" id="UP001194746">
    <property type="component" value="Unassembled WGS sequence"/>
</dbReference>
<evidence type="ECO:0000256" key="3">
    <source>
        <dbReference type="ARBA" id="ARBA00022857"/>
    </source>
</evidence>
<dbReference type="InterPro" id="IPR013154">
    <property type="entry name" value="ADH-like_N"/>
</dbReference>
<protein>
    <recommendedName>
        <fullName evidence="5">Enoyl reductase (ER) domain-containing protein</fullName>
    </recommendedName>
</protein>
<keyword evidence="7" id="KW-1185">Reference proteome</keyword>
<dbReference type="GO" id="GO:0016651">
    <property type="term" value="F:oxidoreductase activity, acting on NAD(P)H"/>
    <property type="evidence" value="ECO:0007669"/>
    <property type="project" value="InterPro"/>
</dbReference>
<evidence type="ECO:0000256" key="1">
    <source>
        <dbReference type="ARBA" id="ARBA00008072"/>
    </source>
</evidence>
<gene>
    <name evidence="6" type="ORF">FE257_010081</name>
</gene>
<dbReference type="SUPFAM" id="SSF50129">
    <property type="entry name" value="GroES-like"/>
    <property type="match status" value="1"/>
</dbReference>
<feature type="domain" description="Enoyl reductase (ER)" evidence="5">
    <location>
        <begin position="19"/>
        <end position="319"/>
    </location>
</feature>